<keyword evidence="2" id="KW-0812">Transmembrane</keyword>
<dbReference type="SUPFAM" id="SSF48726">
    <property type="entry name" value="Immunoglobulin"/>
    <property type="match status" value="1"/>
</dbReference>
<evidence type="ECO:0008006" key="5">
    <source>
        <dbReference type="Google" id="ProtNLM"/>
    </source>
</evidence>
<keyword evidence="2" id="KW-0472">Membrane</keyword>
<dbReference type="AlphaFoldDB" id="A0A3M0K3N9"/>
<dbReference type="OrthoDB" id="9427418at2759"/>
<reference evidence="3 4" key="1">
    <citation type="submission" date="2018-07" db="EMBL/GenBank/DDBJ databases">
        <title>A high quality draft genome assembly of the barn swallow (H. rustica rustica).</title>
        <authorList>
            <person name="Formenti G."/>
            <person name="Chiara M."/>
            <person name="Poveda L."/>
            <person name="Francoijs K.-J."/>
            <person name="Bonisoli-Alquati A."/>
            <person name="Canova L."/>
            <person name="Gianfranceschi L."/>
            <person name="Horner D.S."/>
            <person name="Saino N."/>
        </authorList>
    </citation>
    <scope>NUCLEOTIDE SEQUENCE [LARGE SCALE GENOMIC DNA]</scope>
    <source>
        <strain evidence="3">Chelidonia</strain>
        <tissue evidence="3">Blood</tissue>
    </source>
</reference>
<feature type="compositionally biased region" description="Basic and acidic residues" evidence="1">
    <location>
        <begin position="193"/>
        <end position="206"/>
    </location>
</feature>
<dbReference type="STRING" id="333673.A0A3M0K3N9"/>
<proteinExistence type="predicted"/>
<evidence type="ECO:0000313" key="4">
    <source>
        <dbReference type="Proteomes" id="UP000269221"/>
    </source>
</evidence>
<protein>
    <recommendedName>
        <fullName evidence="5">Immunoglobulin subtype domain-containing protein</fullName>
    </recommendedName>
</protein>
<accession>A0A3M0K3N9</accession>
<evidence type="ECO:0000313" key="3">
    <source>
        <dbReference type="EMBL" id="RMC07668.1"/>
    </source>
</evidence>
<feature type="region of interest" description="Disordered" evidence="1">
    <location>
        <begin position="181"/>
        <end position="206"/>
    </location>
</feature>
<dbReference type="InterPro" id="IPR036179">
    <property type="entry name" value="Ig-like_dom_sf"/>
</dbReference>
<gene>
    <name evidence="3" type="ORF">DUI87_17145</name>
</gene>
<dbReference type="InterPro" id="IPR013783">
    <property type="entry name" value="Ig-like_fold"/>
</dbReference>
<feature type="transmembrane region" description="Helical" evidence="2">
    <location>
        <begin position="238"/>
        <end position="255"/>
    </location>
</feature>
<sequence>MTSVMWRYHIPGRDGLSGKDTPISSIMLDKAALSLAVLNGRNAHIYCKDVVGIVGENFTFPVQIDKKKVETVWRKGKDKVAEWEGENKPTYFGLLSNRSVLTENGSFTIVHLEKNDAGTYELQYRHSGKDHYLNFVLVVLGGSSYKRNRNILIGFITVSIIIAVGIVAFLYKKDKNKSGAERRAAQNNSLVNRSERAFNEDDSAPKDKQIVENGVNQEVTSLLENVQDLLNVKDPTSLVFQLVTFLCIVYSFSRISHTLLDITKQQIETEEQRDKSVTQAAANPIATQVAAKPDGEAKTLAVAAVKKEKSTRAKPIDQWTIIQVKDPQCLLTPT</sequence>
<keyword evidence="4" id="KW-1185">Reference proteome</keyword>
<dbReference type="Proteomes" id="UP000269221">
    <property type="component" value="Unassembled WGS sequence"/>
</dbReference>
<evidence type="ECO:0000256" key="1">
    <source>
        <dbReference type="SAM" id="MobiDB-lite"/>
    </source>
</evidence>
<feature type="transmembrane region" description="Helical" evidence="2">
    <location>
        <begin position="151"/>
        <end position="171"/>
    </location>
</feature>
<organism evidence="3 4">
    <name type="scientific">Hirundo rustica rustica</name>
    <dbReference type="NCBI Taxonomy" id="333673"/>
    <lineage>
        <taxon>Eukaryota</taxon>
        <taxon>Metazoa</taxon>
        <taxon>Chordata</taxon>
        <taxon>Craniata</taxon>
        <taxon>Vertebrata</taxon>
        <taxon>Euteleostomi</taxon>
        <taxon>Archelosauria</taxon>
        <taxon>Archosauria</taxon>
        <taxon>Dinosauria</taxon>
        <taxon>Saurischia</taxon>
        <taxon>Theropoda</taxon>
        <taxon>Coelurosauria</taxon>
        <taxon>Aves</taxon>
        <taxon>Neognathae</taxon>
        <taxon>Neoaves</taxon>
        <taxon>Telluraves</taxon>
        <taxon>Australaves</taxon>
        <taxon>Passeriformes</taxon>
        <taxon>Sylvioidea</taxon>
        <taxon>Hirundinidae</taxon>
        <taxon>Hirundo</taxon>
    </lineage>
</organism>
<comment type="caution">
    <text evidence="3">The sequence shown here is derived from an EMBL/GenBank/DDBJ whole genome shotgun (WGS) entry which is preliminary data.</text>
</comment>
<name>A0A3M0K3N9_HIRRU</name>
<dbReference type="EMBL" id="QRBI01000120">
    <property type="protein sequence ID" value="RMC07668.1"/>
    <property type="molecule type" value="Genomic_DNA"/>
</dbReference>
<evidence type="ECO:0000256" key="2">
    <source>
        <dbReference type="SAM" id="Phobius"/>
    </source>
</evidence>
<dbReference type="Gene3D" id="2.60.40.10">
    <property type="entry name" value="Immunoglobulins"/>
    <property type="match status" value="1"/>
</dbReference>
<keyword evidence="2" id="KW-1133">Transmembrane helix</keyword>